<dbReference type="EMBL" id="JASCZI010211709">
    <property type="protein sequence ID" value="MED6196102.1"/>
    <property type="molecule type" value="Genomic_DNA"/>
</dbReference>
<protein>
    <submittedName>
        <fullName evidence="1">Uncharacterized protein</fullName>
    </submittedName>
</protein>
<reference evidence="1 2" key="1">
    <citation type="journal article" date="2023" name="Plants (Basel)">
        <title>Bridging the Gap: Combining Genomics and Transcriptomics Approaches to Understand Stylosanthes scabra, an Orphan Legume from the Brazilian Caatinga.</title>
        <authorList>
            <person name="Ferreira-Neto J.R.C."/>
            <person name="da Silva M.D."/>
            <person name="Binneck E."/>
            <person name="de Melo N.F."/>
            <person name="da Silva R.H."/>
            <person name="de Melo A.L.T.M."/>
            <person name="Pandolfi V."/>
            <person name="Bustamante F.O."/>
            <person name="Brasileiro-Vidal A.C."/>
            <person name="Benko-Iseppon A.M."/>
        </authorList>
    </citation>
    <scope>NUCLEOTIDE SEQUENCE [LARGE SCALE GENOMIC DNA]</scope>
    <source>
        <tissue evidence="1">Leaves</tissue>
    </source>
</reference>
<keyword evidence="2" id="KW-1185">Reference proteome</keyword>
<organism evidence="1 2">
    <name type="scientific">Stylosanthes scabra</name>
    <dbReference type="NCBI Taxonomy" id="79078"/>
    <lineage>
        <taxon>Eukaryota</taxon>
        <taxon>Viridiplantae</taxon>
        <taxon>Streptophyta</taxon>
        <taxon>Embryophyta</taxon>
        <taxon>Tracheophyta</taxon>
        <taxon>Spermatophyta</taxon>
        <taxon>Magnoliopsida</taxon>
        <taxon>eudicotyledons</taxon>
        <taxon>Gunneridae</taxon>
        <taxon>Pentapetalae</taxon>
        <taxon>rosids</taxon>
        <taxon>fabids</taxon>
        <taxon>Fabales</taxon>
        <taxon>Fabaceae</taxon>
        <taxon>Papilionoideae</taxon>
        <taxon>50 kb inversion clade</taxon>
        <taxon>dalbergioids sensu lato</taxon>
        <taxon>Dalbergieae</taxon>
        <taxon>Pterocarpus clade</taxon>
        <taxon>Stylosanthes</taxon>
    </lineage>
</organism>
<comment type="caution">
    <text evidence="1">The sequence shown here is derived from an EMBL/GenBank/DDBJ whole genome shotgun (WGS) entry which is preliminary data.</text>
</comment>
<gene>
    <name evidence="1" type="ORF">PIB30_044085</name>
</gene>
<evidence type="ECO:0000313" key="1">
    <source>
        <dbReference type="EMBL" id="MED6196102.1"/>
    </source>
</evidence>
<evidence type="ECO:0000313" key="2">
    <source>
        <dbReference type="Proteomes" id="UP001341840"/>
    </source>
</evidence>
<sequence>MVEEWDQDKLDGFREEIVAKVLLSEHNTLNFEAMNQSRTMTREAITKGRTKLGGQPKPSVALKSPFLNPSIAELEKKH</sequence>
<accession>A0ABU6XDN9</accession>
<proteinExistence type="predicted"/>
<name>A0ABU6XDN9_9FABA</name>
<dbReference type="Proteomes" id="UP001341840">
    <property type="component" value="Unassembled WGS sequence"/>
</dbReference>